<proteinExistence type="predicted"/>
<name>A0ABU1EG78_9CLOT</name>
<comment type="caution">
    <text evidence="1">The sequence shown here is derived from an EMBL/GenBank/DDBJ whole genome shotgun (WGS) entry which is preliminary data.</text>
</comment>
<reference evidence="1 2" key="1">
    <citation type="submission" date="2023-09" db="EMBL/GenBank/DDBJ databases">
        <authorList>
            <person name="Zhai L."/>
        </authorList>
    </citation>
    <scope>NUCLEOTIDE SEQUENCE [LARGE SCALE GENOMIC DNA]</scope>
    <source>
        <strain evidence="1 2">5 N-1</strain>
    </source>
</reference>
<dbReference type="Gene3D" id="3.55.50.10">
    <property type="entry name" value="Baseplate protein-like domains"/>
    <property type="match status" value="1"/>
</dbReference>
<dbReference type="Gene3D" id="2.30.110.50">
    <property type="match status" value="1"/>
</dbReference>
<keyword evidence="2" id="KW-1185">Reference proteome</keyword>
<dbReference type="SUPFAM" id="SSF69279">
    <property type="entry name" value="Phage tail proteins"/>
    <property type="match status" value="1"/>
</dbReference>
<accession>A0ABU1EG78</accession>
<evidence type="ECO:0000313" key="2">
    <source>
        <dbReference type="Proteomes" id="UP001256646"/>
    </source>
</evidence>
<dbReference type="RefSeq" id="WP_309556382.1">
    <property type="nucleotide sequence ID" value="NZ_JAVJAN010000018.1"/>
</dbReference>
<sequence>MEAIKKLKVECPYEILKIEDIKILCKPNEHGKVYLKCLIDDSVNFKYSIEASTNDKICVYEEIENTDLNNNENTSNEEKRTIIFNGIIENIKTTNINGIYYLELEGSSSSSLLDIEKRTRSFQDINMSYDELINEILKNYERYGFTQCMSQPMSIEKPLFQYKETDYEFLKRIGSYLGLELICDVVNTNNIIYFGKPSLKFYTLNNEINYKASKDLEKYYKVLTLGIDFHDTDFFYYEVMLREKMNIGDLIKFKERDFYVNQYYGQMHNRELIYKYRFCRKNGIWQEKIYNEKLNGISIEGKVLAVDGEKVKLHLNIDETQDISKASWFKYAPPTGNIMYAMPNIGESVMLYFPNRYDEPIVTGCVRKNGSSCSKISNTNNRYFSTESGNNLDILPGAINFHRGGMNVNLNDENGINISSSGNLSLGASGGISLSGGSVSISGSNKVLVQKSKSSYISLEGECYNQSNAVYENGSCRETYEKFTDDEPTAGVQEALAELEYKNELLSLSILGSNVMLNVVMQNDMYNGIPKSGVALKNRSDIEVFDSKKVYKGTLVKTQAGI</sequence>
<gene>
    <name evidence="1" type="ORF">RGC78_07910</name>
</gene>
<organism evidence="1 2">
    <name type="scientific">Clostridium aquiflavi</name>
    <dbReference type="NCBI Taxonomy" id="3073603"/>
    <lineage>
        <taxon>Bacteria</taxon>
        <taxon>Bacillati</taxon>
        <taxon>Bacillota</taxon>
        <taxon>Clostridia</taxon>
        <taxon>Eubacteriales</taxon>
        <taxon>Clostridiaceae</taxon>
        <taxon>Clostridium</taxon>
    </lineage>
</organism>
<dbReference type="EMBL" id="JAVJAN010000018">
    <property type="protein sequence ID" value="MDR5587396.1"/>
    <property type="molecule type" value="Genomic_DNA"/>
</dbReference>
<dbReference type="Proteomes" id="UP001256646">
    <property type="component" value="Unassembled WGS sequence"/>
</dbReference>
<evidence type="ECO:0000313" key="1">
    <source>
        <dbReference type="EMBL" id="MDR5587396.1"/>
    </source>
</evidence>
<protein>
    <submittedName>
        <fullName evidence="1">Late control protein D</fullName>
    </submittedName>
</protein>